<evidence type="ECO:0000313" key="3">
    <source>
        <dbReference type="Proteomes" id="UP000239326"/>
    </source>
</evidence>
<dbReference type="SUPFAM" id="SSF52091">
    <property type="entry name" value="SpoIIaa-like"/>
    <property type="match status" value="1"/>
</dbReference>
<dbReference type="Gene3D" id="3.30.750.24">
    <property type="entry name" value="STAS domain"/>
    <property type="match status" value="1"/>
</dbReference>
<dbReference type="InterPro" id="IPR036513">
    <property type="entry name" value="STAS_dom_sf"/>
</dbReference>
<dbReference type="Proteomes" id="UP000239326">
    <property type="component" value="Chromosome"/>
</dbReference>
<dbReference type="AlphaFoldDB" id="A0A2S0N0Z6"/>
<dbReference type="Pfam" id="PF13466">
    <property type="entry name" value="STAS_2"/>
    <property type="match status" value="1"/>
</dbReference>
<protein>
    <submittedName>
        <fullName evidence="2">Anti-anti-sigma factor</fullName>
    </submittedName>
</protein>
<keyword evidence="3" id="KW-1185">Reference proteome</keyword>
<organism evidence="2 3">
    <name type="scientific">Simplicispira suum</name>
    <dbReference type="NCBI Taxonomy" id="2109915"/>
    <lineage>
        <taxon>Bacteria</taxon>
        <taxon>Pseudomonadati</taxon>
        <taxon>Pseudomonadota</taxon>
        <taxon>Betaproteobacteria</taxon>
        <taxon>Burkholderiales</taxon>
        <taxon>Comamonadaceae</taxon>
        <taxon>Simplicispira</taxon>
    </lineage>
</organism>
<dbReference type="OrthoDB" id="9156744at2"/>
<proteinExistence type="predicted"/>
<evidence type="ECO:0000313" key="2">
    <source>
        <dbReference type="EMBL" id="AVO41796.1"/>
    </source>
</evidence>
<feature type="domain" description="MlaB-like STAS" evidence="1">
    <location>
        <begin position="5"/>
        <end position="87"/>
    </location>
</feature>
<dbReference type="KEGG" id="simp:C6571_11335"/>
<accession>A0A2S0N0Z6</accession>
<dbReference type="InterPro" id="IPR058548">
    <property type="entry name" value="MlaB-like_STAS"/>
</dbReference>
<evidence type="ECO:0000259" key="1">
    <source>
        <dbReference type="Pfam" id="PF13466"/>
    </source>
</evidence>
<gene>
    <name evidence="2" type="ORF">C6571_11335</name>
</gene>
<reference evidence="2 3" key="1">
    <citation type="submission" date="2018-03" db="EMBL/GenBank/DDBJ databases">
        <title>Genome sequencing of Simplicispira sp.</title>
        <authorList>
            <person name="Kim S.-J."/>
            <person name="Heo J."/>
            <person name="Kwon S.-W."/>
        </authorList>
    </citation>
    <scope>NUCLEOTIDE SEQUENCE [LARGE SCALE GENOMIC DNA]</scope>
    <source>
        <strain evidence="2 3">SC1-8</strain>
    </source>
</reference>
<sequence>MADALTLPDELTLRQASSTLTRLLGALKAQPQGQGVRIDAAPLRVFDSSALAVLLECRRSALATGRAFVVDGLPAALGGLAALYGVEALLNAPA</sequence>
<name>A0A2S0N0Z6_9BURK</name>
<dbReference type="EMBL" id="CP027669">
    <property type="protein sequence ID" value="AVO41796.1"/>
    <property type="molecule type" value="Genomic_DNA"/>
</dbReference>
<dbReference type="RefSeq" id="WP_106446773.1">
    <property type="nucleotide sequence ID" value="NZ_CP027669.1"/>
</dbReference>